<dbReference type="AlphaFoldDB" id="A0A934VWB7"/>
<proteinExistence type="predicted"/>
<gene>
    <name evidence="2" type="ORF">JIN85_18695</name>
</gene>
<evidence type="ECO:0000313" key="2">
    <source>
        <dbReference type="EMBL" id="MBK1884452.1"/>
    </source>
</evidence>
<evidence type="ECO:0000256" key="1">
    <source>
        <dbReference type="SAM" id="SignalP"/>
    </source>
</evidence>
<dbReference type="NCBIfam" id="TIGR02595">
    <property type="entry name" value="PEP_CTERM"/>
    <property type="match status" value="1"/>
</dbReference>
<dbReference type="EMBL" id="JAENIJ010000050">
    <property type="protein sequence ID" value="MBK1884452.1"/>
    <property type="molecule type" value="Genomic_DNA"/>
</dbReference>
<reference evidence="2" key="1">
    <citation type="submission" date="2021-01" db="EMBL/GenBank/DDBJ databases">
        <title>Modified the classification status of verrucomicrobia.</title>
        <authorList>
            <person name="Feng X."/>
        </authorList>
    </citation>
    <scope>NUCLEOTIDE SEQUENCE</scope>
    <source>
        <strain evidence="2">KCTC 22041</strain>
    </source>
</reference>
<accession>A0A934VWB7</accession>
<name>A0A934VWB7_9BACT</name>
<feature type="signal peptide" evidence="1">
    <location>
        <begin position="1"/>
        <end position="27"/>
    </location>
</feature>
<dbReference type="Proteomes" id="UP000603141">
    <property type="component" value="Unassembled WGS sequence"/>
</dbReference>
<sequence length="215" mass="22234">MRPKSSFAATSKSLLLLGASAATSSGAVVYSEVNGGAGITAQASTDETIYLNVLTSTTSLNVADVSGYQIQITPIGISASAVTNKFEVGHPNGQLLGYTGLSQKLNPGDTVDGSLEFSTANIRTITDGSLGWSLGTTGYMAFTIVSDEETTLYGWMELSWQGDDTDSAITLLSYAYEDTGAGLVIPIPEPTSAALLSGCGAAFAARRRRRGKIAA</sequence>
<dbReference type="InterPro" id="IPR013424">
    <property type="entry name" value="Ice-binding_C"/>
</dbReference>
<evidence type="ECO:0000313" key="3">
    <source>
        <dbReference type="Proteomes" id="UP000603141"/>
    </source>
</evidence>
<protein>
    <submittedName>
        <fullName evidence="2">PEP-CTERM sorting domain-containing protein</fullName>
    </submittedName>
</protein>
<comment type="caution">
    <text evidence="2">The sequence shown here is derived from an EMBL/GenBank/DDBJ whole genome shotgun (WGS) entry which is preliminary data.</text>
</comment>
<keyword evidence="3" id="KW-1185">Reference proteome</keyword>
<dbReference type="RefSeq" id="WP_200273653.1">
    <property type="nucleotide sequence ID" value="NZ_JAENIJ010000050.1"/>
</dbReference>
<keyword evidence="1" id="KW-0732">Signal</keyword>
<feature type="chain" id="PRO_5037381246" evidence="1">
    <location>
        <begin position="28"/>
        <end position="215"/>
    </location>
</feature>
<organism evidence="2 3">
    <name type="scientific">Luteolibacter pohnpeiensis</name>
    <dbReference type="NCBI Taxonomy" id="454153"/>
    <lineage>
        <taxon>Bacteria</taxon>
        <taxon>Pseudomonadati</taxon>
        <taxon>Verrucomicrobiota</taxon>
        <taxon>Verrucomicrobiia</taxon>
        <taxon>Verrucomicrobiales</taxon>
        <taxon>Verrucomicrobiaceae</taxon>
        <taxon>Luteolibacter</taxon>
    </lineage>
</organism>